<evidence type="ECO:0000313" key="1">
    <source>
        <dbReference type="EMBL" id="CAG8683087.1"/>
    </source>
</evidence>
<dbReference type="EMBL" id="CAJVPL010011120">
    <property type="protein sequence ID" value="CAG8683087.1"/>
    <property type="molecule type" value="Genomic_DNA"/>
</dbReference>
<dbReference type="AlphaFoldDB" id="A0A9N9HK96"/>
<proteinExistence type="predicted"/>
<feature type="non-terminal residue" evidence="1">
    <location>
        <position position="1"/>
    </location>
</feature>
<accession>A0A9N9HK96</accession>
<sequence length="61" mass="7040">EAINEQDTQNKDNSEALLYELNKIDDIIFKEFEEAIVSNEAVNLIFEVKLDQELLEIVLAD</sequence>
<protein>
    <submittedName>
        <fullName evidence="1">2267_t:CDS:1</fullName>
    </submittedName>
</protein>
<reference evidence="1" key="1">
    <citation type="submission" date="2021-06" db="EMBL/GenBank/DDBJ databases">
        <authorList>
            <person name="Kallberg Y."/>
            <person name="Tangrot J."/>
            <person name="Rosling A."/>
        </authorList>
    </citation>
    <scope>NUCLEOTIDE SEQUENCE</scope>
    <source>
        <strain evidence="1">MT106</strain>
    </source>
</reference>
<comment type="caution">
    <text evidence="1">The sequence shown here is derived from an EMBL/GenBank/DDBJ whole genome shotgun (WGS) entry which is preliminary data.</text>
</comment>
<gene>
    <name evidence="1" type="ORF">AGERDE_LOCUS12759</name>
</gene>
<evidence type="ECO:0000313" key="2">
    <source>
        <dbReference type="Proteomes" id="UP000789831"/>
    </source>
</evidence>
<dbReference type="Proteomes" id="UP000789831">
    <property type="component" value="Unassembled WGS sequence"/>
</dbReference>
<dbReference type="OrthoDB" id="2440775at2759"/>
<name>A0A9N9HK96_9GLOM</name>
<organism evidence="1 2">
    <name type="scientific">Ambispora gerdemannii</name>
    <dbReference type="NCBI Taxonomy" id="144530"/>
    <lineage>
        <taxon>Eukaryota</taxon>
        <taxon>Fungi</taxon>
        <taxon>Fungi incertae sedis</taxon>
        <taxon>Mucoromycota</taxon>
        <taxon>Glomeromycotina</taxon>
        <taxon>Glomeromycetes</taxon>
        <taxon>Archaeosporales</taxon>
        <taxon>Ambisporaceae</taxon>
        <taxon>Ambispora</taxon>
    </lineage>
</organism>
<keyword evidence="2" id="KW-1185">Reference proteome</keyword>